<dbReference type="EMBL" id="HBGZ01033431">
    <property type="protein sequence ID" value="CAD9632499.1"/>
    <property type="molecule type" value="Transcribed_RNA"/>
</dbReference>
<keyword evidence="1" id="KW-0245">EGF-like domain</keyword>
<keyword evidence="2" id="KW-0812">Transmembrane</keyword>
<feature type="domain" description="EGF-like" evidence="3">
    <location>
        <begin position="496"/>
        <end position="536"/>
    </location>
</feature>
<feature type="transmembrane region" description="Helical" evidence="2">
    <location>
        <begin position="308"/>
        <end position="327"/>
    </location>
</feature>
<dbReference type="AlphaFoldDB" id="A0A7S2Q4F0"/>
<dbReference type="PROSITE" id="PS00022">
    <property type="entry name" value="EGF_1"/>
    <property type="match status" value="1"/>
</dbReference>
<accession>A0A7S2Q4F0</accession>
<sequence>MKNADEEIIHSVSIGSGEMKRQPSWSDINSLIGRIETLEQEREDEHIRLVNASEGVTAADDIDDFKDNHVTSTDTPTLLRRRTSSRRGILARLMKRRQDDFDEEIEEVEHKFDDFEFPDSTFTFLITEPILSSPFVMGCATYAMCLTCLVLALNNELDNGTDDNPYGIAEVTRNVRATQFLGIIVGVLMDDEIPTGLELIGMGLEQNKDGDKQYSMGRIFFSSLLRISIGMMFLTCLFFVVIQESNVLDIFFDVLALEFVENIDDVIYVLCRRGFFSRRLKIAANQDNVIQCSSSHGARRIRKWSKRVIRFVYFSVMFVMCAGLSVITHKQPTGEYGCTSIVVQFGDEVWEDAWVTLDSQCSVDSDCNANQKCFQGKHHEKPFCHEKRLLIFSHFNGLYTFNGIEAERPRYVEMNKEKGDPYKSTVPAEIKYCEEIESWVFFHPNITTSLDSQASNECQWLLRSEQTEDFDLVELSTGFWRLWDGKIVDDYRIDIDCAECSTDSDCNYMGTCVDEPGDGLDQKCECFDGRFGIFCQFEYPCDVIRSEKDPNTTLNIVKDLDQDGDSITFIAVYGRPIYAARMQGKPYSLMRNGYPSQEEQYFAVEYPVNASVAVAPHKHNEPDQYDDDDFFEINNQSVAFQQLMKNYTFLLRYTGSRWYGQINDPNLSSNSFKEEEYHAFWMNSFSGTGQEDNSTLIISEATTMAHPAGVDFFEMRRRNKVFEGGVFDYDYSQYGVLIPLVAHAGAGFFHCNIPSE</sequence>
<dbReference type="InterPro" id="IPR000742">
    <property type="entry name" value="EGF"/>
</dbReference>
<gene>
    <name evidence="4" type="ORF">SMAR0320_LOCUS23951</name>
</gene>
<feature type="transmembrane region" description="Helical" evidence="2">
    <location>
        <begin position="219"/>
        <end position="242"/>
    </location>
</feature>
<feature type="transmembrane region" description="Helical" evidence="2">
    <location>
        <begin position="135"/>
        <end position="153"/>
    </location>
</feature>
<comment type="caution">
    <text evidence="1">Lacks conserved residue(s) required for the propagation of feature annotation.</text>
</comment>
<evidence type="ECO:0000259" key="3">
    <source>
        <dbReference type="PROSITE" id="PS50026"/>
    </source>
</evidence>
<protein>
    <recommendedName>
        <fullName evidence="3">EGF-like domain-containing protein</fullName>
    </recommendedName>
</protein>
<reference evidence="4" key="1">
    <citation type="submission" date="2021-01" db="EMBL/GenBank/DDBJ databases">
        <authorList>
            <person name="Corre E."/>
            <person name="Pelletier E."/>
            <person name="Niang G."/>
            <person name="Scheremetjew M."/>
            <person name="Finn R."/>
            <person name="Kale V."/>
            <person name="Holt S."/>
            <person name="Cochrane G."/>
            <person name="Meng A."/>
            <person name="Brown T."/>
            <person name="Cohen L."/>
        </authorList>
    </citation>
    <scope>NUCLEOTIDE SEQUENCE</scope>
    <source>
        <strain evidence="4">SM1012Den-03</strain>
    </source>
</reference>
<dbReference type="PROSITE" id="PS50026">
    <property type="entry name" value="EGF_3"/>
    <property type="match status" value="1"/>
</dbReference>
<keyword evidence="1" id="KW-1015">Disulfide bond</keyword>
<organism evidence="4">
    <name type="scientific">Skeletonema marinoi</name>
    <dbReference type="NCBI Taxonomy" id="267567"/>
    <lineage>
        <taxon>Eukaryota</taxon>
        <taxon>Sar</taxon>
        <taxon>Stramenopiles</taxon>
        <taxon>Ochrophyta</taxon>
        <taxon>Bacillariophyta</taxon>
        <taxon>Coscinodiscophyceae</taxon>
        <taxon>Thalassiosirophycidae</taxon>
        <taxon>Thalassiosirales</taxon>
        <taxon>Skeletonemataceae</taxon>
        <taxon>Skeletonema</taxon>
        <taxon>Skeletonema marinoi-dohrnii complex</taxon>
    </lineage>
</organism>
<evidence type="ECO:0000256" key="1">
    <source>
        <dbReference type="PROSITE-ProRule" id="PRU00076"/>
    </source>
</evidence>
<evidence type="ECO:0000256" key="2">
    <source>
        <dbReference type="SAM" id="Phobius"/>
    </source>
</evidence>
<keyword evidence="2" id="KW-0472">Membrane</keyword>
<feature type="disulfide bond" evidence="1">
    <location>
        <begin position="526"/>
        <end position="535"/>
    </location>
</feature>
<proteinExistence type="predicted"/>
<dbReference type="CDD" id="cd00054">
    <property type="entry name" value="EGF_CA"/>
    <property type="match status" value="1"/>
</dbReference>
<name>A0A7S2Q4F0_9STRA</name>
<keyword evidence="2" id="KW-1133">Transmembrane helix</keyword>
<evidence type="ECO:0000313" key="4">
    <source>
        <dbReference type="EMBL" id="CAD9632499.1"/>
    </source>
</evidence>